<dbReference type="Proteomes" id="UP001366166">
    <property type="component" value="Chromosome"/>
</dbReference>
<gene>
    <name evidence="1" type="ORF">FAK_23760</name>
</gene>
<keyword evidence="2" id="KW-1185">Reference proteome</keyword>
<reference evidence="2" key="1">
    <citation type="journal article" date="2023" name="Arch. Microbiol.">
        <title>Desulfoferula mesophilus gen. nov. sp. nov., a mesophilic sulfate-reducing bacterium isolated from a brackish lake sediment.</title>
        <authorList>
            <person name="Watanabe T."/>
            <person name="Yabe T."/>
            <person name="Tsuji J.M."/>
            <person name="Fukui M."/>
        </authorList>
    </citation>
    <scope>NUCLEOTIDE SEQUENCE [LARGE SCALE GENOMIC DNA]</scope>
    <source>
        <strain evidence="2">12FAK</strain>
    </source>
</reference>
<name>A0AAU9EUM9_9BACT</name>
<dbReference type="EMBL" id="AP028679">
    <property type="protein sequence ID" value="BEQ15310.1"/>
    <property type="molecule type" value="Genomic_DNA"/>
</dbReference>
<protein>
    <submittedName>
        <fullName evidence="1">Uncharacterized protein</fullName>
    </submittedName>
</protein>
<proteinExistence type="predicted"/>
<dbReference type="KEGG" id="dmp:FAK_23760"/>
<evidence type="ECO:0000313" key="1">
    <source>
        <dbReference type="EMBL" id="BEQ15310.1"/>
    </source>
</evidence>
<accession>A0AAU9EUM9</accession>
<evidence type="ECO:0000313" key="2">
    <source>
        <dbReference type="Proteomes" id="UP001366166"/>
    </source>
</evidence>
<sequence>MFPFRKTRRDLEKAVKQILKKETTSTIGQLIIDDIKPYPGGNDALYALHSLDIYDKHKIIIPTLATTLVSGVSAEGDKGTKFINGTLEVREGRELLAINTSENLKITNKGKANLDMFFGDPMPYKGQPIIPTLNQFLKLVSETVDKFQDLVNPPL</sequence>
<organism evidence="1 2">
    <name type="scientific">Desulfoferula mesophila</name>
    <dbReference type="NCBI Taxonomy" id="3058419"/>
    <lineage>
        <taxon>Bacteria</taxon>
        <taxon>Pseudomonadati</taxon>
        <taxon>Thermodesulfobacteriota</taxon>
        <taxon>Desulfarculia</taxon>
        <taxon>Desulfarculales</taxon>
        <taxon>Desulfarculaceae</taxon>
        <taxon>Desulfoferula</taxon>
    </lineage>
</organism>
<dbReference type="AlphaFoldDB" id="A0AAU9EUM9"/>